<gene>
    <name evidence="2" type="ORF">GOHSU_44_00230</name>
</gene>
<evidence type="ECO:0000256" key="1">
    <source>
        <dbReference type="SAM" id="Coils"/>
    </source>
</evidence>
<reference evidence="2 3" key="1">
    <citation type="submission" date="2012-12" db="EMBL/GenBank/DDBJ databases">
        <title>Whole genome shotgun sequence of Gordonia hirsuta NBRC 16056.</title>
        <authorList>
            <person name="Isaki-Nakamura S."/>
            <person name="Hosoyama A."/>
            <person name="Tsuchikane K."/>
            <person name="Katsumata H."/>
            <person name="Baba S."/>
            <person name="Yamazaki S."/>
            <person name="Fujita N."/>
        </authorList>
    </citation>
    <scope>NUCLEOTIDE SEQUENCE [LARGE SCALE GENOMIC DNA]</scope>
    <source>
        <strain evidence="2 3">NBRC 16056</strain>
    </source>
</reference>
<organism evidence="2 3">
    <name type="scientific">Gordonia hirsuta DSM 44140 = NBRC 16056</name>
    <dbReference type="NCBI Taxonomy" id="1121927"/>
    <lineage>
        <taxon>Bacteria</taxon>
        <taxon>Bacillati</taxon>
        <taxon>Actinomycetota</taxon>
        <taxon>Actinomycetes</taxon>
        <taxon>Mycobacteriales</taxon>
        <taxon>Gordoniaceae</taxon>
        <taxon>Gordonia</taxon>
    </lineage>
</organism>
<name>L7LEZ7_9ACTN</name>
<proteinExistence type="predicted"/>
<keyword evidence="3" id="KW-1185">Reference proteome</keyword>
<comment type="caution">
    <text evidence="2">The sequence shown here is derived from an EMBL/GenBank/DDBJ whole genome shotgun (WGS) entry which is preliminary data.</text>
</comment>
<protein>
    <submittedName>
        <fullName evidence="2">Uncharacterized protein</fullName>
    </submittedName>
</protein>
<dbReference type="AlphaFoldDB" id="L7LEZ7"/>
<dbReference type="Proteomes" id="UP000053405">
    <property type="component" value="Unassembled WGS sequence"/>
</dbReference>
<keyword evidence="1" id="KW-0175">Coiled coil</keyword>
<dbReference type="STRING" id="1121927.GOHSU_44_00230"/>
<evidence type="ECO:0000313" key="3">
    <source>
        <dbReference type="Proteomes" id="UP000053405"/>
    </source>
</evidence>
<dbReference type="EMBL" id="BANT01000044">
    <property type="protein sequence ID" value="GAC58623.1"/>
    <property type="molecule type" value="Genomic_DNA"/>
</dbReference>
<dbReference type="eggNOG" id="COG1196">
    <property type="taxonomic scope" value="Bacteria"/>
</dbReference>
<evidence type="ECO:0000313" key="2">
    <source>
        <dbReference type="EMBL" id="GAC58623.1"/>
    </source>
</evidence>
<feature type="coiled-coil region" evidence="1">
    <location>
        <begin position="117"/>
        <end position="184"/>
    </location>
</feature>
<sequence>MRGYDRDQVTDHIRQLEADLAMMAADRDSAHAHADELLGHLDQSRAQIAGMQSDIEALSVPPTTVTGMSERLSRMLTLATEEAGEIRSTAHEEAAEVLSVARQEAQSALAEADSAAARTLELAQEQADKIISEAEAQAAAAQTEAQETTDRIAADRAAADREIAAALEQARKQADEIVAAAQDDAAGLRGAAHHVATARLTRSRDLAQAAHGAHQQILDHLDALRDHLKALPAALELSDDERALVATTQADDLDLLNRTLVGRDRFDAADFHPGLETTDVLDAVDDEYTEDLLEDFDSDQQQDHPRASA</sequence>
<accession>L7LEZ7</accession>